<name>A0A0D2L029_9CHLO</name>
<dbReference type="OrthoDB" id="505352at2759"/>
<proteinExistence type="predicted"/>
<reference evidence="1 2" key="1">
    <citation type="journal article" date="2013" name="BMC Genomics">
        <title>Reconstruction of the lipid metabolism for the microalga Monoraphidium neglectum from its genome sequence reveals characteristics suitable for biofuel production.</title>
        <authorList>
            <person name="Bogen C."/>
            <person name="Al-Dilaimi A."/>
            <person name="Albersmeier A."/>
            <person name="Wichmann J."/>
            <person name="Grundmann M."/>
            <person name="Rupp O."/>
            <person name="Lauersen K.J."/>
            <person name="Blifernez-Klassen O."/>
            <person name="Kalinowski J."/>
            <person name="Goesmann A."/>
            <person name="Mussgnug J.H."/>
            <person name="Kruse O."/>
        </authorList>
    </citation>
    <scope>NUCLEOTIDE SEQUENCE [LARGE SCALE GENOMIC DNA]</scope>
    <source>
        <strain evidence="1 2">SAG 48.87</strain>
    </source>
</reference>
<dbReference type="Proteomes" id="UP000054498">
    <property type="component" value="Unassembled WGS sequence"/>
</dbReference>
<keyword evidence="2" id="KW-1185">Reference proteome</keyword>
<dbReference type="AlphaFoldDB" id="A0A0D2L029"/>
<protein>
    <submittedName>
        <fullName evidence="1">Uncharacterized protein</fullName>
    </submittedName>
</protein>
<sequence>MQCFLLDLWEDQRVCQASPDDDLVKQLDKLPLKPGTSKCIHLAGGGRVCLVHAVQGWSLMDNPKVADGGVLQLLHDKLASPDDIFVVNFGTWHGPHGVEPKPRNNIEMYKVVLEKFGKYYNETRAQWPHVLFRESPTSHPEDPKTGACLAYPDPSVTGSLDTAAREVLPRYGMPVVGGAREFTMPSPWGHPGKRASYGVDCLHYCSPGITELLLWELSKAFQSGATGIAPLPASAPIPQRECKEMRYY</sequence>
<evidence type="ECO:0000313" key="2">
    <source>
        <dbReference type="Proteomes" id="UP000054498"/>
    </source>
</evidence>
<evidence type="ECO:0000313" key="1">
    <source>
        <dbReference type="EMBL" id="KIZ00789.1"/>
    </source>
</evidence>
<accession>A0A0D2L029</accession>
<dbReference type="GeneID" id="25740049"/>
<dbReference type="RefSeq" id="XP_013899808.1">
    <property type="nucleotide sequence ID" value="XM_014044354.1"/>
</dbReference>
<dbReference type="EMBL" id="KK101466">
    <property type="protein sequence ID" value="KIZ00789.1"/>
    <property type="molecule type" value="Genomic_DNA"/>
</dbReference>
<dbReference type="KEGG" id="mng:MNEG_7173"/>
<organism evidence="1 2">
    <name type="scientific">Monoraphidium neglectum</name>
    <dbReference type="NCBI Taxonomy" id="145388"/>
    <lineage>
        <taxon>Eukaryota</taxon>
        <taxon>Viridiplantae</taxon>
        <taxon>Chlorophyta</taxon>
        <taxon>core chlorophytes</taxon>
        <taxon>Chlorophyceae</taxon>
        <taxon>CS clade</taxon>
        <taxon>Sphaeropleales</taxon>
        <taxon>Selenastraceae</taxon>
        <taxon>Monoraphidium</taxon>
    </lineage>
</organism>
<gene>
    <name evidence="1" type="ORF">MNEG_7173</name>
</gene>